<gene>
    <name evidence="1" type="ORF">JNB61_12710</name>
</gene>
<comment type="caution">
    <text evidence="1">The sequence shown here is derived from an EMBL/GenBank/DDBJ whole genome shotgun (WGS) entry which is preliminary data.</text>
</comment>
<dbReference type="Proteomes" id="UP000777440">
    <property type="component" value="Unassembled WGS sequence"/>
</dbReference>
<dbReference type="EMBL" id="JAEUAX010000006">
    <property type="protein sequence ID" value="MBW9110637.1"/>
    <property type="molecule type" value="Genomic_DNA"/>
</dbReference>
<evidence type="ECO:0008006" key="3">
    <source>
        <dbReference type="Google" id="ProtNLM"/>
    </source>
</evidence>
<proteinExistence type="predicted"/>
<evidence type="ECO:0000313" key="1">
    <source>
        <dbReference type="EMBL" id="MBW9110637.1"/>
    </source>
</evidence>
<keyword evidence="2" id="KW-1185">Reference proteome</keyword>
<name>A0ABS7HZ16_9MICO</name>
<accession>A0ABS7HZ16</accession>
<reference evidence="1 2" key="1">
    <citation type="journal article" date="2021" name="MBio">
        <title>Poor Competitiveness of Bradyrhizobium in Pigeon Pea Root Colonization in Indian Soils.</title>
        <authorList>
            <person name="Chalasani D."/>
            <person name="Basu A."/>
            <person name="Pullabhotla S.V.S.R.N."/>
            <person name="Jorrin B."/>
            <person name="Neal A.L."/>
            <person name="Poole P.S."/>
            <person name="Podile A.R."/>
            <person name="Tkacz A."/>
        </authorList>
    </citation>
    <scope>NUCLEOTIDE SEQUENCE [LARGE SCALE GENOMIC DNA]</scope>
    <source>
        <strain evidence="1 2">HU12</strain>
    </source>
</reference>
<protein>
    <recommendedName>
        <fullName evidence="3">Aspartyl-tRNA synthetase</fullName>
    </recommendedName>
</protein>
<evidence type="ECO:0000313" key="2">
    <source>
        <dbReference type="Proteomes" id="UP000777440"/>
    </source>
</evidence>
<sequence>MAHTRCVGTLHVVTLVIDLPITKLDALDTVAFVADGEVEGAGSVSPRVWLSTDAWAQVEIPKFADPPPLAIDVFSETSREVALSHARRLAAALEEVGWTIRPERPVR</sequence>
<organism evidence="1 2">
    <name type="scientific">Microbacterium ureisolvens</name>
    <dbReference type="NCBI Taxonomy" id="2781186"/>
    <lineage>
        <taxon>Bacteria</taxon>
        <taxon>Bacillati</taxon>
        <taxon>Actinomycetota</taxon>
        <taxon>Actinomycetes</taxon>
        <taxon>Micrococcales</taxon>
        <taxon>Microbacteriaceae</taxon>
        <taxon>Microbacterium</taxon>
    </lineage>
</organism>